<dbReference type="GO" id="GO:0002437">
    <property type="term" value="P:inflammatory response to antigenic stimulus"/>
    <property type="evidence" value="ECO:0007669"/>
    <property type="project" value="TreeGrafter"/>
</dbReference>
<evidence type="ECO:0000256" key="3">
    <source>
        <dbReference type="ARBA" id="ARBA00022525"/>
    </source>
</evidence>
<dbReference type="AlphaFoldDB" id="A0A803XZ60"/>
<dbReference type="PANTHER" id="PTHR10078:SF28">
    <property type="entry name" value="INTERLEUKIN-1 RECEPTOR ANTAGONIST PROTEIN"/>
    <property type="match status" value="1"/>
</dbReference>
<evidence type="ECO:0008006" key="6">
    <source>
        <dbReference type="Google" id="ProtNLM"/>
    </source>
</evidence>
<dbReference type="GO" id="GO:0010628">
    <property type="term" value="P:positive regulation of gene expression"/>
    <property type="evidence" value="ECO:0007669"/>
    <property type="project" value="TreeGrafter"/>
</dbReference>
<evidence type="ECO:0000313" key="5">
    <source>
        <dbReference type="Proteomes" id="UP000001645"/>
    </source>
</evidence>
<organism evidence="4 5">
    <name type="scientific">Meleagris gallopavo</name>
    <name type="common">Wild turkey</name>
    <dbReference type="NCBI Taxonomy" id="9103"/>
    <lineage>
        <taxon>Eukaryota</taxon>
        <taxon>Metazoa</taxon>
        <taxon>Chordata</taxon>
        <taxon>Craniata</taxon>
        <taxon>Vertebrata</taxon>
        <taxon>Euteleostomi</taxon>
        <taxon>Archelosauria</taxon>
        <taxon>Archosauria</taxon>
        <taxon>Dinosauria</taxon>
        <taxon>Saurischia</taxon>
        <taxon>Theropoda</taxon>
        <taxon>Coelurosauria</taxon>
        <taxon>Aves</taxon>
        <taxon>Neognathae</taxon>
        <taxon>Galloanserae</taxon>
        <taxon>Galliformes</taxon>
        <taxon>Phasianidae</taxon>
        <taxon>Meleagridinae</taxon>
        <taxon>Meleagris</taxon>
    </lineage>
</organism>
<reference evidence="4" key="2">
    <citation type="submission" date="2025-08" db="UniProtKB">
        <authorList>
            <consortium name="Ensembl"/>
        </authorList>
    </citation>
    <scope>IDENTIFICATION</scope>
</reference>
<dbReference type="SUPFAM" id="SSF50353">
    <property type="entry name" value="Cytokine"/>
    <property type="match status" value="1"/>
</dbReference>
<dbReference type="GO" id="GO:0019221">
    <property type="term" value="P:cytokine-mediated signaling pathway"/>
    <property type="evidence" value="ECO:0007669"/>
    <property type="project" value="TreeGrafter"/>
</dbReference>
<reference evidence="4" key="1">
    <citation type="journal article" date="2010" name="PLoS Biol.">
        <title>Multi-platform next-generation sequencing of the domestic turkey (Meleagris gallopavo): genome assembly and analysis.</title>
        <authorList>
            <person name="Dalloul R.A."/>
            <person name="Long J.A."/>
            <person name="Zimin A.V."/>
            <person name="Aslam L."/>
            <person name="Beal K."/>
            <person name="Blomberg L.A."/>
            <person name="Bouffard P."/>
            <person name="Burt D.W."/>
            <person name="Crasta O."/>
            <person name="Crooijmans R.P."/>
            <person name="Cooper K."/>
            <person name="Coulombe R.A."/>
            <person name="De S."/>
            <person name="Delany M.E."/>
            <person name="Dodgson J.B."/>
            <person name="Dong J.J."/>
            <person name="Evans C."/>
            <person name="Frederickson K.M."/>
            <person name="Flicek P."/>
            <person name="Florea L."/>
            <person name="Folkerts O."/>
            <person name="Groenen M.A."/>
            <person name="Harkins T.T."/>
            <person name="Herrero J."/>
            <person name="Hoffmann S."/>
            <person name="Megens H.J."/>
            <person name="Jiang A."/>
            <person name="de Jong P."/>
            <person name="Kaiser P."/>
            <person name="Kim H."/>
            <person name="Kim K.W."/>
            <person name="Kim S."/>
            <person name="Langenberger D."/>
            <person name="Lee M.K."/>
            <person name="Lee T."/>
            <person name="Mane S."/>
            <person name="Marcais G."/>
            <person name="Marz M."/>
            <person name="McElroy A.P."/>
            <person name="Modise T."/>
            <person name="Nefedov M."/>
            <person name="Notredame C."/>
            <person name="Paton I.R."/>
            <person name="Payne W.S."/>
            <person name="Pertea G."/>
            <person name="Prickett D."/>
            <person name="Puiu D."/>
            <person name="Qioa D."/>
            <person name="Raineri E."/>
            <person name="Ruffier M."/>
            <person name="Salzberg S.L."/>
            <person name="Schatz M.C."/>
            <person name="Scheuring C."/>
            <person name="Schmidt C.J."/>
            <person name="Schroeder S."/>
            <person name="Searle S.M."/>
            <person name="Smith E.J."/>
            <person name="Smith J."/>
            <person name="Sonstegard T.S."/>
            <person name="Stadler P.F."/>
            <person name="Tafer H."/>
            <person name="Tu Z.J."/>
            <person name="Van Tassell C.P."/>
            <person name="Vilella A.J."/>
            <person name="Williams K.P."/>
            <person name="Yorke J.A."/>
            <person name="Zhang L."/>
            <person name="Zhang H.B."/>
            <person name="Zhang X."/>
            <person name="Zhang Y."/>
            <person name="Reed K.M."/>
        </authorList>
    </citation>
    <scope>NUCLEOTIDE SEQUENCE [LARGE SCALE GENOMIC DNA]</scope>
</reference>
<dbReference type="GO" id="GO:0071222">
    <property type="term" value="P:cellular response to lipopolysaccharide"/>
    <property type="evidence" value="ECO:0007669"/>
    <property type="project" value="TreeGrafter"/>
</dbReference>
<dbReference type="PANTHER" id="PTHR10078">
    <property type="entry name" value="INTERLEUKIN-1 FAMILY MEMBER"/>
    <property type="match status" value="1"/>
</dbReference>
<sequence>AVTPDDEFYGAVPPGGWVLWGGDHWRLGSMGQGPLGSGVCGAVTPGLWCPLEVGFYGVVTPGCGALWCGPIRRSPHLSIPQEVKLLDLFVSKDAAIPYTFYKTFGGTTHTFEAAAFPGHFLSTAPQSDQELGLAPRAAPGSITSFYLRR</sequence>
<reference evidence="4" key="3">
    <citation type="submission" date="2025-09" db="UniProtKB">
        <authorList>
            <consortium name="Ensembl"/>
        </authorList>
    </citation>
    <scope>IDENTIFICATION</scope>
</reference>
<dbReference type="InParanoid" id="A0A803XZ60"/>
<accession>A0A803XZ60</accession>
<keyword evidence="5" id="KW-1185">Reference proteome</keyword>
<dbReference type="Proteomes" id="UP000001645">
    <property type="component" value="Unplaced"/>
</dbReference>
<proteinExistence type="inferred from homology"/>
<evidence type="ECO:0000256" key="1">
    <source>
        <dbReference type="ARBA" id="ARBA00004613"/>
    </source>
</evidence>
<dbReference type="GO" id="GO:0005125">
    <property type="term" value="F:cytokine activity"/>
    <property type="evidence" value="ECO:0007669"/>
    <property type="project" value="InterPro"/>
</dbReference>
<dbReference type="Gene3D" id="2.80.10.50">
    <property type="match status" value="1"/>
</dbReference>
<evidence type="ECO:0000256" key="2">
    <source>
        <dbReference type="ARBA" id="ARBA00010448"/>
    </source>
</evidence>
<dbReference type="Ensembl" id="ENSMGAT00000024958.1">
    <property type="protein sequence ID" value="ENSMGAP00000024806.1"/>
    <property type="gene ID" value="ENSMGAG00000022123.1"/>
</dbReference>
<comment type="subcellular location">
    <subcellularLocation>
        <location evidence="1">Secreted</location>
    </subcellularLocation>
</comment>
<protein>
    <recommendedName>
        <fullName evidence="6">I36RA protein</fullName>
    </recommendedName>
</protein>
<dbReference type="InterPro" id="IPR000975">
    <property type="entry name" value="IL-1_fam"/>
</dbReference>
<comment type="similarity">
    <text evidence="2">Belongs to the IL-1 family.</text>
</comment>
<evidence type="ECO:0000313" key="4">
    <source>
        <dbReference type="Ensembl" id="ENSMGAP00000024806.1"/>
    </source>
</evidence>
<dbReference type="InterPro" id="IPR008996">
    <property type="entry name" value="IL1/FGF"/>
</dbReference>
<keyword evidence="3" id="KW-0964">Secreted</keyword>
<dbReference type="GO" id="GO:0005615">
    <property type="term" value="C:extracellular space"/>
    <property type="evidence" value="ECO:0007669"/>
    <property type="project" value="InterPro"/>
</dbReference>
<name>A0A803XZ60_MELGA</name>